<keyword evidence="7" id="KW-0804">Transcription</keyword>
<comment type="subcellular location">
    <subcellularLocation>
        <location evidence="1">Cytoplasm</location>
    </subcellularLocation>
</comment>
<evidence type="ECO:0000313" key="11">
    <source>
        <dbReference type="EMBL" id="QMV41278.1"/>
    </source>
</evidence>
<dbReference type="Proteomes" id="UP000515679">
    <property type="component" value="Chromosome"/>
</dbReference>
<dbReference type="GO" id="GO:0005737">
    <property type="term" value="C:cytoplasm"/>
    <property type="evidence" value="ECO:0007669"/>
    <property type="project" value="UniProtKB-SubCell"/>
</dbReference>
<dbReference type="InterPro" id="IPR018060">
    <property type="entry name" value="HTH_AraC"/>
</dbReference>
<dbReference type="GO" id="GO:0043565">
    <property type="term" value="F:sequence-specific DNA binding"/>
    <property type="evidence" value="ECO:0007669"/>
    <property type="project" value="InterPro"/>
</dbReference>
<evidence type="ECO:0000256" key="5">
    <source>
        <dbReference type="ARBA" id="ARBA00023015"/>
    </source>
</evidence>
<keyword evidence="12" id="KW-1185">Reference proteome</keyword>
<dbReference type="PROSITE" id="PS01124">
    <property type="entry name" value="HTH_ARAC_FAMILY_2"/>
    <property type="match status" value="1"/>
</dbReference>
<evidence type="ECO:0000256" key="7">
    <source>
        <dbReference type="ARBA" id="ARBA00023163"/>
    </source>
</evidence>
<gene>
    <name evidence="11" type="ORF">FPL14_08785</name>
</gene>
<dbReference type="AlphaFoldDB" id="A0A7G5BWE4"/>
<dbReference type="SUPFAM" id="SSF52172">
    <property type="entry name" value="CheY-like"/>
    <property type="match status" value="1"/>
</dbReference>
<dbReference type="CDD" id="cd17536">
    <property type="entry name" value="REC_YesN-like"/>
    <property type="match status" value="1"/>
</dbReference>
<dbReference type="PANTHER" id="PTHR42713">
    <property type="entry name" value="HISTIDINE KINASE-RELATED"/>
    <property type="match status" value="1"/>
</dbReference>
<keyword evidence="5" id="KW-0805">Transcription regulation</keyword>
<dbReference type="PROSITE" id="PS00041">
    <property type="entry name" value="HTH_ARAC_FAMILY_1"/>
    <property type="match status" value="1"/>
</dbReference>
<proteinExistence type="predicted"/>
<dbReference type="KEGG" id="cchl:FPL14_08785"/>
<dbReference type="Gene3D" id="3.40.50.2300">
    <property type="match status" value="1"/>
</dbReference>
<dbReference type="Pfam" id="PF00072">
    <property type="entry name" value="Response_reg"/>
    <property type="match status" value="1"/>
</dbReference>
<name>A0A7G5BWE4_9BACL</name>
<protein>
    <submittedName>
        <fullName evidence="11">Response regulator</fullName>
    </submittedName>
</protein>
<dbReference type="PRINTS" id="PR00032">
    <property type="entry name" value="HTHARAC"/>
</dbReference>
<evidence type="ECO:0000256" key="2">
    <source>
        <dbReference type="ARBA" id="ARBA00022490"/>
    </source>
</evidence>
<keyword evidence="6" id="KW-0238">DNA-binding</keyword>
<dbReference type="InterPro" id="IPR001789">
    <property type="entry name" value="Sig_transdc_resp-reg_receiver"/>
</dbReference>
<dbReference type="InterPro" id="IPR051552">
    <property type="entry name" value="HptR"/>
</dbReference>
<dbReference type="SMART" id="SM00448">
    <property type="entry name" value="REC"/>
    <property type="match status" value="1"/>
</dbReference>
<feature type="domain" description="Response regulatory" evidence="10">
    <location>
        <begin position="6"/>
        <end position="129"/>
    </location>
</feature>
<dbReference type="SUPFAM" id="SSF46689">
    <property type="entry name" value="Homeodomain-like"/>
    <property type="match status" value="2"/>
</dbReference>
<dbReference type="GO" id="GO:0000160">
    <property type="term" value="P:phosphorelay signal transduction system"/>
    <property type="evidence" value="ECO:0007669"/>
    <property type="project" value="UniProtKB-KW"/>
</dbReference>
<evidence type="ECO:0000256" key="3">
    <source>
        <dbReference type="ARBA" id="ARBA00022553"/>
    </source>
</evidence>
<reference evidence="11 12" key="1">
    <citation type="submission" date="2019-07" db="EMBL/GenBank/DDBJ databases">
        <authorList>
            <person name="Kim J.K."/>
            <person name="Cheong H.-M."/>
            <person name="Choi Y."/>
            <person name="Hwang K.J."/>
            <person name="Lee S."/>
            <person name="Choi C."/>
        </authorList>
    </citation>
    <scope>NUCLEOTIDE SEQUENCE [LARGE SCALE GENOMIC DNA]</scope>
    <source>
        <strain evidence="11 12">KS 22</strain>
    </source>
</reference>
<keyword evidence="2" id="KW-0963">Cytoplasm</keyword>
<dbReference type="Gene3D" id="1.10.10.60">
    <property type="entry name" value="Homeodomain-like"/>
    <property type="match status" value="2"/>
</dbReference>
<dbReference type="GO" id="GO:0003700">
    <property type="term" value="F:DNA-binding transcription factor activity"/>
    <property type="evidence" value="ECO:0007669"/>
    <property type="project" value="InterPro"/>
</dbReference>
<keyword evidence="3 8" id="KW-0597">Phosphoprotein</keyword>
<dbReference type="InterPro" id="IPR011006">
    <property type="entry name" value="CheY-like_superfamily"/>
</dbReference>
<evidence type="ECO:0000256" key="4">
    <source>
        <dbReference type="ARBA" id="ARBA00023012"/>
    </source>
</evidence>
<dbReference type="InterPro" id="IPR018062">
    <property type="entry name" value="HTH_AraC-typ_CS"/>
</dbReference>
<sequence length="261" mass="30106">MKTPCRAAIIDDESWIREGLSEHINWERIGIELVGSFEDGREALQEIKNNPIDIIMTDIRMPNMTGLEFLAELRKIEMDHPDTPSTKVVIMSGFDDFKYAQEAIRLGASDYLLKPTDVEDTEEILLKLKARCQDERNARLKLPKLPKPADGIDENASFLVKNAIKLMNEKFTEDLHLVQIAEELYITPNYLSRIFKQETGKSFSDYLSAKRIEKSCELLTKSTLKIYQIGEAVGYPNPRYFSEWFQKQTGMSPGEYRKYHS</sequence>
<accession>A0A7G5BWE4</accession>
<evidence type="ECO:0000259" key="10">
    <source>
        <dbReference type="PROSITE" id="PS50110"/>
    </source>
</evidence>
<keyword evidence="4" id="KW-0902">Two-component regulatory system</keyword>
<organism evidence="11 12">
    <name type="scientific">Cohnella cholangitidis</name>
    <dbReference type="NCBI Taxonomy" id="2598458"/>
    <lineage>
        <taxon>Bacteria</taxon>
        <taxon>Bacillati</taxon>
        <taxon>Bacillota</taxon>
        <taxon>Bacilli</taxon>
        <taxon>Bacillales</taxon>
        <taxon>Paenibacillaceae</taxon>
        <taxon>Cohnella</taxon>
    </lineage>
</organism>
<evidence type="ECO:0000256" key="8">
    <source>
        <dbReference type="PROSITE-ProRule" id="PRU00169"/>
    </source>
</evidence>
<dbReference type="SMART" id="SM00342">
    <property type="entry name" value="HTH_ARAC"/>
    <property type="match status" value="1"/>
</dbReference>
<evidence type="ECO:0000259" key="9">
    <source>
        <dbReference type="PROSITE" id="PS01124"/>
    </source>
</evidence>
<evidence type="ECO:0000256" key="6">
    <source>
        <dbReference type="ARBA" id="ARBA00023125"/>
    </source>
</evidence>
<dbReference type="Pfam" id="PF12833">
    <property type="entry name" value="HTH_18"/>
    <property type="match status" value="1"/>
</dbReference>
<dbReference type="EMBL" id="CP041969">
    <property type="protein sequence ID" value="QMV41278.1"/>
    <property type="molecule type" value="Genomic_DNA"/>
</dbReference>
<evidence type="ECO:0000313" key="12">
    <source>
        <dbReference type="Proteomes" id="UP000515679"/>
    </source>
</evidence>
<evidence type="ECO:0000256" key="1">
    <source>
        <dbReference type="ARBA" id="ARBA00004496"/>
    </source>
</evidence>
<dbReference type="RefSeq" id="WP_182302636.1">
    <property type="nucleotide sequence ID" value="NZ_CP041969.1"/>
</dbReference>
<dbReference type="InterPro" id="IPR009057">
    <property type="entry name" value="Homeodomain-like_sf"/>
</dbReference>
<dbReference type="InterPro" id="IPR020449">
    <property type="entry name" value="Tscrpt_reg_AraC-type_HTH"/>
</dbReference>
<dbReference type="PROSITE" id="PS50110">
    <property type="entry name" value="RESPONSE_REGULATORY"/>
    <property type="match status" value="1"/>
</dbReference>
<dbReference type="PANTHER" id="PTHR42713:SF3">
    <property type="entry name" value="TRANSCRIPTIONAL REGULATORY PROTEIN HPTR"/>
    <property type="match status" value="1"/>
</dbReference>
<feature type="domain" description="HTH araC/xylS-type" evidence="9">
    <location>
        <begin position="161"/>
        <end position="259"/>
    </location>
</feature>
<feature type="modified residue" description="4-aspartylphosphate" evidence="8">
    <location>
        <position position="58"/>
    </location>
</feature>